<feature type="region of interest" description="Disordered" evidence="1">
    <location>
        <begin position="821"/>
        <end position="856"/>
    </location>
</feature>
<evidence type="ECO:0000313" key="4">
    <source>
        <dbReference type="WBParaSite" id="PSAMB.scaffold8197size6506.g31075.t1"/>
    </source>
</evidence>
<evidence type="ECO:0000259" key="2">
    <source>
        <dbReference type="Pfam" id="PF15296"/>
    </source>
</evidence>
<dbReference type="GO" id="GO:0005634">
    <property type="term" value="C:nucleus"/>
    <property type="evidence" value="ECO:0007669"/>
    <property type="project" value="TreeGrafter"/>
</dbReference>
<accession>A0A914XI83</accession>
<organism evidence="3 4">
    <name type="scientific">Plectus sambesii</name>
    <dbReference type="NCBI Taxonomy" id="2011161"/>
    <lineage>
        <taxon>Eukaryota</taxon>
        <taxon>Metazoa</taxon>
        <taxon>Ecdysozoa</taxon>
        <taxon>Nematoda</taxon>
        <taxon>Chromadorea</taxon>
        <taxon>Plectida</taxon>
        <taxon>Plectina</taxon>
        <taxon>Plectoidea</taxon>
        <taxon>Plectidae</taxon>
        <taxon>Plectus</taxon>
    </lineage>
</organism>
<protein>
    <submittedName>
        <fullName evidence="4">Codanin-1 C-terminal domain-containing protein</fullName>
    </submittedName>
</protein>
<dbReference type="WBParaSite" id="PSAMB.scaffold8197size6506.g31075.t1">
    <property type="protein sequence ID" value="PSAMB.scaffold8197size6506.g31075.t1"/>
    <property type="gene ID" value="PSAMB.scaffold8197size6506.g31075"/>
</dbReference>
<dbReference type="AlphaFoldDB" id="A0A914XI83"/>
<evidence type="ECO:0000256" key="1">
    <source>
        <dbReference type="SAM" id="MobiDB-lite"/>
    </source>
</evidence>
<feature type="domain" description="Codanin-1 C-terminal" evidence="2">
    <location>
        <begin position="701"/>
        <end position="778"/>
    </location>
</feature>
<sequence length="885" mass="98647">MPGLSSSTLMEGGESISAYLRRQCPFLSTPADGDQATSPDGRKMGSSTKEAAQTPLIAPAARRQNRRSHEVPAAVAQMSPKKKYSTSPRKQPFLSSPSKCPPSRNNRARKALTLSAFIHNGEGRKPNDDAKMAPLFSVESSDDFPSLGAATPPVKLPPVRRIRPTPVPLVSSNERNGVPEEPLAIPSIMLPAKVAAPTTNADASEREKLLTKRLDSVDPVTTPAKAPRFNATANDSVVREIDPSFELVTRRSELDTAAQTFVQFLEMECTGIFRELQFVVALLCVHSSSETRDENAEPLLLDTVHNCVYLACTVLQELEWLVLGLDDRFVEELASNDRLNKFATRFCDKLRSAQPQRKSTAENSTLDSLSQPVILKRDEFPDQTSFHAFKRQRDIYHEIKRDYDETQFEKDVAYFEVFGNRVRGLIKSGSHMLNYALLSQLFISEIVKNDPHSINCSSHQNFPDADVERLNRLTRRLTTCDTDDIGSSYGRKPKFVGRERFFRDFLLHSDSYLFTTSLRDQLWAKIKLIWRLCREQNGDITALLRAACILAKFLGYITFQPYQQSHQFPASLHEASHESDSITLQVTVLLESLLKNDDCTGVSLYGIIICHFLSIADFAFLSRENNKGLVLLLLAAFRCIVQAQRAKCYAIYMSAVFHIDWLLSMPHMMCSSYASGKSNIMIEGDLARKAADFNQQIAVRLNDTCPWLSSLHSLLLGSKQSSETPAQRKIRPITLSTSAIQQGDSSPQNRVLAEMERQFFAQQPALVRKVVDTVTECFTHPSLSSSEIDEPEINAAVHSLLSKCSSDCVIEVAQKLTIRNVQRNLSERPPPKSGNESHTPRDEVASANSASEEPFQELGPLLQRMRVGIGADMCNGLGWECVGQG</sequence>
<keyword evidence="3" id="KW-1185">Reference proteome</keyword>
<reference evidence="4" key="1">
    <citation type="submission" date="2022-11" db="UniProtKB">
        <authorList>
            <consortium name="WormBaseParasite"/>
        </authorList>
    </citation>
    <scope>IDENTIFICATION</scope>
</reference>
<name>A0A914XI83_9BILA</name>
<dbReference type="PANTHER" id="PTHR28678">
    <property type="entry name" value="CODANIN-1"/>
    <property type="match status" value="1"/>
</dbReference>
<feature type="region of interest" description="Disordered" evidence="1">
    <location>
        <begin position="26"/>
        <end position="105"/>
    </location>
</feature>
<evidence type="ECO:0000313" key="3">
    <source>
        <dbReference type="Proteomes" id="UP000887566"/>
    </source>
</evidence>
<feature type="compositionally biased region" description="Polar residues" evidence="1">
    <location>
        <begin position="85"/>
        <end position="98"/>
    </location>
</feature>
<dbReference type="Pfam" id="PF15296">
    <property type="entry name" value="Codanin-1_C"/>
    <property type="match status" value="1"/>
</dbReference>
<dbReference type="PANTHER" id="PTHR28678:SF1">
    <property type="entry name" value="CODANIN-1"/>
    <property type="match status" value="1"/>
</dbReference>
<dbReference type="InterPro" id="IPR040031">
    <property type="entry name" value="Codanin-1"/>
</dbReference>
<dbReference type="Proteomes" id="UP000887566">
    <property type="component" value="Unplaced"/>
</dbReference>
<proteinExistence type="predicted"/>
<dbReference type="GO" id="GO:0006325">
    <property type="term" value="P:chromatin organization"/>
    <property type="evidence" value="ECO:0007669"/>
    <property type="project" value="TreeGrafter"/>
</dbReference>
<dbReference type="InterPro" id="IPR028171">
    <property type="entry name" value="Codanin-1_C"/>
</dbReference>